<name>A0ABT7X554_9BACE</name>
<reference evidence="1" key="2">
    <citation type="submission" date="2024-05" db="EMBL/GenBank/DDBJ databases">
        <title>Identification and characterization of horizontal gene transfer across gut microbiota members of farm animals based on homology search.</title>
        <authorList>
            <person name="Schwarzerova J."/>
            <person name="Nykrynova M."/>
            <person name="Jureckova K."/>
            <person name="Cejkova D."/>
            <person name="Rychlik I."/>
        </authorList>
    </citation>
    <scope>NUCLEOTIDE SEQUENCE</scope>
    <source>
        <strain evidence="1">84_SSukc20</strain>
    </source>
</reference>
<sequence length="165" mass="19159">MMLKDKVFIVLLLLPFLFGCSNEKNKPQREVNIQKDEYDLIGRRITSIDSIVSDRKYGVVFVFNYYDCGNCVDLGFSVTKEIDSLYHERKVAVISTVGSSSFYQKRNAYYEYVYADSKDLIRKELKYIPTPIMILMDSLNTIRNYILPGTSDKKEIISFIESVEN</sequence>
<dbReference type="Proteomes" id="UP001167871">
    <property type="component" value="Unassembled WGS sequence"/>
</dbReference>
<evidence type="ECO:0008006" key="3">
    <source>
        <dbReference type="Google" id="ProtNLM"/>
    </source>
</evidence>
<dbReference type="PROSITE" id="PS51257">
    <property type="entry name" value="PROKAR_LIPOPROTEIN"/>
    <property type="match status" value="1"/>
</dbReference>
<keyword evidence="2" id="KW-1185">Reference proteome</keyword>
<accession>A0ABT7X554</accession>
<comment type="caution">
    <text evidence="1">The sequence shown here is derived from an EMBL/GenBank/DDBJ whole genome shotgun (WGS) entry which is preliminary data.</text>
</comment>
<proteinExistence type="predicted"/>
<dbReference type="RefSeq" id="WP_239414084.1">
    <property type="nucleotide sequence ID" value="NZ_JACJJF010000016.1"/>
</dbReference>
<protein>
    <recommendedName>
        <fullName evidence="3">Redoxin domain-containing protein</fullName>
    </recommendedName>
</protein>
<reference evidence="1" key="1">
    <citation type="submission" date="2023-06" db="EMBL/GenBank/DDBJ databases">
        <authorList>
            <person name="Zeman M."/>
            <person name="Kubasova T."/>
            <person name="Jahodarova E."/>
            <person name="Nykrynova M."/>
            <person name="Rychlik I."/>
        </authorList>
    </citation>
    <scope>NUCLEOTIDE SEQUENCE</scope>
    <source>
        <strain evidence="1">84_SSukc20</strain>
    </source>
</reference>
<organism evidence="1 2">
    <name type="scientific">Bacteroides gallinaceum</name>
    <dbReference type="NCBI Taxonomy" id="1462571"/>
    <lineage>
        <taxon>Bacteria</taxon>
        <taxon>Pseudomonadati</taxon>
        <taxon>Bacteroidota</taxon>
        <taxon>Bacteroidia</taxon>
        <taxon>Bacteroidales</taxon>
        <taxon>Bacteroidaceae</taxon>
        <taxon>Bacteroides</taxon>
    </lineage>
</organism>
<dbReference type="EMBL" id="JAUEII010000012">
    <property type="protein sequence ID" value="MDN0049177.1"/>
    <property type="molecule type" value="Genomic_DNA"/>
</dbReference>
<evidence type="ECO:0000313" key="1">
    <source>
        <dbReference type="EMBL" id="MDN0049177.1"/>
    </source>
</evidence>
<evidence type="ECO:0000313" key="2">
    <source>
        <dbReference type="Proteomes" id="UP001167871"/>
    </source>
</evidence>
<gene>
    <name evidence="1" type="ORF">QVO10_07230</name>
</gene>